<evidence type="ECO:0000313" key="1">
    <source>
        <dbReference type="EMBL" id="KKK88793.1"/>
    </source>
</evidence>
<dbReference type="EMBL" id="LAZR01049798">
    <property type="protein sequence ID" value="KKK88793.1"/>
    <property type="molecule type" value="Genomic_DNA"/>
</dbReference>
<comment type="caution">
    <text evidence="1">The sequence shown here is derived from an EMBL/GenBank/DDBJ whole genome shotgun (WGS) entry which is preliminary data.</text>
</comment>
<dbReference type="AlphaFoldDB" id="A0A0F8Z4U2"/>
<gene>
    <name evidence="1" type="ORF">LCGC14_2739560</name>
</gene>
<reference evidence="1" key="1">
    <citation type="journal article" date="2015" name="Nature">
        <title>Complex archaea that bridge the gap between prokaryotes and eukaryotes.</title>
        <authorList>
            <person name="Spang A."/>
            <person name="Saw J.H."/>
            <person name="Jorgensen S.L."/>
            <person name="Zaremba-Niedzwiedzka K."/>
            <person name="Martijn J."/>
            <person name="Lind A.E."/>
            <person name="van Eijk R."/>
            <person name="Schleper C."/>
            <person name="Guy L."/>
            <person name="Ettema T.J."/>
        </authorList>
    </citation>
    <scope>NUCLEOTIDE SEQUENCE</scope>
</reference>
<proteinExistence type="predicted"/>
<name>A0A0F8Z4U2_9ZZZZ</name>
<protein>
    <submittedName>
        <fullName evidence="1">Uncharacterized protein</fullName>
    </submittedName>
</protein>
<organism evidence="1">
    <name type="scientific">marine sediment metagenome</name>
    <dbReference type="NCBI Taxonomy" id="412755"/>
    <lineage>
        <taxon>unclassified sequences</taxon>
        <taxon>metagenomes</taxon>
        <taxon>ecological metagenomes</taxon>
    </lineage>
</organism>
<sequence>YKRWGVSFSSNDLMDAYGLARIGEAIMGEVFADYPKVKLNKAQQEVIELLSLQI</sequence>
<feature type="non-terminal residue" evidence="1">
    <location>
        <position position="1"/>
    </location>
</feature>
<accession>A0A0F8Z4U2</accession>